<dbReference type="AlphaFoldDB" id="A0A9X0SPG6"/>
<keyword evidence="1" id="KW-0472">Membrane</keyword>
<accession>A0A9X0SPG6</accession>
<name>A0A9X0SPG6_BACCE</name>
<keyword evidence="1" id="KW-0812">Transmembrane</keyword>
<sequence length="194" mass="21836">MSGVITFLCILVGGLLLLVGTSILISAIRYGDGVFFGVIAIFIGFILITYPISKADIERGEKINNAITKELHVDDSEYKIVNRNDDIYEVATKTNRYKFYFNPNGTLFKVEKIKDSESLHDIKESEEKTNIREKDILSEVKKAVAKKLNINNDDIIIEKESDKDNRYIATTSLGVYYVQTSEGTVNVDGIVKKK</sequence>
<evidence type="ECO:0000313" key="3">
    <source>
        <dbReference type="Proteomes" id="UP000075476"/>
    </source>
</evidence>
<reference evidence="2 3" key="1">
    <citation type="submission" date="2015-12" db="EMBL/GenBank/DDBJ databases">
        <title>Bacillus cereus Group isolate.</title>
        <authorList>
            <person name="Kovac J."/>
        </authorList>
    </citation>
    <scope>NUCLEOTIDE SEQUENCE [LARGE SCALE GENOMIC DNA]</scope>
    <source>
        <strain evidence="2 3">FSL K6-0073</strain>
    </source>
</reference>
<protein>
    <submittedName>
        <fullName evidence="2">Uncharacterized protein</fullName>
    </submittedName>
</protein>
<dbReference type="Proteomes" id="UP000075476">
    <property type="component" value="Unassembled WGS sequence"/>
</dbReference>
<dbReference type="RefSeq" id="WP_061662597.1">
    <property type="nucleotide sequence ID" value="NZ_LOMO01000001.1"/>
</dbReference>
<gene>
    <name evidence="2" type="ORF">AT268_32760</name>
</gene>
<dbReference type="EMBL" id="LOMO01000001">
    <property type="protein sequence ID" value="KXY51260.1"/>
    <property type="molecule type" value="Genomic_DNA"/>
</dbReference>
<feature type="transmembrane region" description="Helical" evidence="1">
    <location>
        <begin position="7"/>
        <end position="28"/>
    </location>
</feature>
<keyword evidence="1" id="KW-1133">Transmembrane helix</keyword>
<evidence type="ECO:0000313" key="2">
    <source>
        <dbReference type="EMBL" id="KXY51260.1"/>
    </source>
</evidence>
<organism evidence="2 3">
    <name type="scientific">Bacillus cereus</name>
    <dbReference type="NCBI Taxonomy" id="1396"/>
    <lineage>
        <taxon>Bacteria</taxon>
        <taxon>Bacillati</taxon>
        <taxon>Bacillota</taxon>
        <taxon>Bacilli</taxon>
        <taxon>Bacillales</taxon>
        <taxon>Bacillaceae</taxon>
        <taxon>Bacillus</taxon>
        <taxon>Bacillus cereus group</taxon>
    </lineage>
</organism>
<comment type="caution">
    <text evidence="2">The sequence shown here is derived from an EMBL/GenBank/DDBJ whole genome shotgun (WGS) entry which is preliminary data.</text>
</comment>
<evidence type="ECO:0000256" key="1">
    <source>
        <dbReference type="SAM" id="Phobius"/>
    </source>
</evidence>
<feature type="transmembrane region" description="Helical" evidence="1">
    <location>
        <begin position="34"/>
        <end position="52"/>
    </location>
</feature>
<proteinExistence type="predicted"/>